<proteinExistence type="predicted"/>
<sequence length="171" mass="20075">MEKKKSKINLRLMGGISVVAIVVMAIYFFLQIKKNANTSASFISLDYSWGTGDSLLNHYNSATGAYSYLDQRDRPIYKTFKLRTYNIIYLNSKINQDDLFNIPDTLINKSDTVHNDKILRYEMDFKYEKQHKKVVFMSNYNENPAYLERAIKLQKLVEQTVNEAEQRYTKN</sequence>
<gene>
    <name evidence="2" type="ORF">MMF97_10305</name>
</gene>
<dbReference type="RefSeq" id="WP_243362168.1">
    <property type="nucleotide sequence ID" value="NZ_JALGBH010000002.1"/>
</dbReference>
<evidence type="ECO:0000313" key="3">
    <source>
        <dbReference type="Proteomes" id="UP001165460"/>
    </source>
</evidence>
<evidence type="ECO:0000256" key="1">
    <source>
        <dbReference type="SAM" id="Phobius"/>
    </source>
</evidence>
<keyword evidence="3" id="KW-1185">Reference proteome</keyword>
<dbReference type="Proteomes" id="UP001165460">
    <property type="component" value="Unassembled WGS sequence"/>
</dbReference>
<evidence type="ECO:0000313" key="2">
    <source>
        <dbReference type="EMBL" id="MCJ0743104.1"/>
    </source>
</evidence>
<keyword evidence="1" id="KW-0472">Membrane</keyword>
<reference evidence="2" key="1">
    <citation type="submission" date="2022-03" db="EMBL/GenBank/DDBJ databases">
        <authorList>
            <person name="Woo C.Y."/>
        </authorList>
    </citation>
    <scope>NUCLEOTIDE SEQUENCE</scope>
    <source>
        <strain evidence="2">CYS-01</strain>
    </source>
</reference>
<feature type="transmembrane region" description="Helical" evidence="1">
    <location>
        <begin position="12"/>
        <end position="30"/>
    </location>
</feature>
<organism evidence="2 3">
    <name type="scientific">Pedobacter montanisoli</name>
    <dbReference type="NCBI Taxonomy" id="2923277"/>
    <lineage>
        <taxon>Bacteria</taxon>
        <taxon>Pseudomonadati</taxon>
        <taxon>Bacteroidota</taxon>
        <taxon>Sphingobacteriia</taxon>
        <taxon>Sphingobacteriales</taxon>
        <taxon>Sphingobacteriaceae</taxon>
        <taxon>Pedobacter</taxon>
    </lineage>
</organism>
<comment type="caution">
    <text evidence="2">The sequence shown here is derived from an EMBL/GenBank/DDBJ whole genome shotgun (WGS) entry which is preliminary data.</text>
</comment>
<keyword evidence="1" id="KW-1133">Transmembrane helix</keyword>
<protein>
    <submittedName>
        <fullName evidence="2">Uncharacterized protein</fullName>
    </submittedName>
</protein>
<dbReference type="EMBL" id="JALGBH010000002">
    <property type="protein sequence ID" value="MCJ0743104.1"/>
    <property type="molecule type" value="Genomic_DNA"/>
</dbReference>
<accession>A0ABS9ZXT3</accession>
<keyword evidence="1" id="KW-0812">Transmembrane</keyword>
<name>A0ABS9ZXT3_9SPHI</name>